<dbReference type="PRINTS" id="PR00039">
    <property type="entry name" value="HTHLYSR"/>
</dbReference>
<dbReference type="GO" id="GO:0003700">
    <property type="term" value="F:DNA-binding transcription factor activity"/>
    <property type="evidence" value="ECO:0007669"/>
    <property type="project" value="InterPro"/>
</dbReference>
<dbReference type="InterPro" id="IPR000847">
    <property type="entry name" value="LysR_HTH_N"/>
</dbReference>
<dbReference type="OrthoDB" id="8587114at2"/>
<dbReference type="RefSeq" id="WP_091458016.1">
    <property type="nucleotide sequence ID" value="NZ_FOGD01000008.1"/>
</dbReference>
<evidence type="ECO:0000313" key="8">
    <source>
        <dbReference type="Proteomes" id="UP000199766"/>
    </source>
</evidence>
<dbReference type="GO" id="GO:2000142">
    <property type="term" value="P:regulation of DNA-templated transcription initiation"/>
    <property type="evidence" value="ECO:0007669"/>
    <property type="project" value="TreeGrafter"/>
</dbReference>
<evidence type="ECO:0000256" key="2">
    <source>
        <dbReference type="ARBA" id="ARBA00023015"/>
    </source>
</evidence>
<dbReference type="FunFam" id="1.10.10.10:FF:000001">
    <property type="entry name" value="LysR family transcriptional regulator"/>
    <property type="match status" value="1"/>
</dbReference>
<dbReference type="Proteomes" id="UP000199766">
    <property type="component" value="Unassembled WGS sequence"/>
</dbReference>
<dbReference type="InterPro" id="IPR036388">
    <property type="entry name" value="WH-like_DNA-bd_sf"/>
</dbReference>
<sequence length="323" mass="35797">MNLKRIEYLLQVAELGSFSRAAAVLGITQPSLGRQVQKLEEECAVRLLYRHGRGVSLTLDGEQFVARVRPLLAQLLQVSVDMRASREQVTGEVAVGMPPTTVSFLGLRLFQRVRQQFPGIRLNVVEGYSGHIHEWLQDARLDLAVLHHARRSHHVLLEPLADTRLALICAPKYLPLGQGDRADIEFEQLGRVPLILSSRQHGLRRTLEQTAQQLGIRLNVVYEVDCLSMSKHITATGLAHTVLGPSAVKAELQAGHLVALPLTNPEIHTRLLLASASQRPYTEATRHVAHCIKVLVQELIENDRDDIGLKAISSPARDLSDEG</sequence>
<dbReference type="Pfam" id="PF00126">
    <property type="entry name" value="HTH_1"/>
    <property type="match status" value="1"/>
</dbReference>
<evidence type="ECO:0000256" key="4">
    <source>
        <dbReference type="ARBA" id="ARBA00023159"/>
    </source>
</evidence>
<name>A0A1H9PAC9_9BURK</name>
<dbReference type="AlphaFoldDB" id="A0A1H9PAC9"/>
<evidence type="ECO:0000256" key="5">
    <source>
        <dbReference type="ARBA" id="ARBA00023163"/>
    </source>
</evidence>
<reference evidence="7 8" key="1">
    <citation type="submission" date="2016-10" db="EMBL/GenBank/DDBJ databases">
        <authorList>
            <person name="de Groot N.N."/>
        </authorList>
    </citation>
    <scope>NUCLEOTIDE SEQUENCE [LARGE SCALE GENOMIC DNA]</scope>
    <source>
        <strain evidence="7 8">ATCC 35958</strain>
    </source>
</reference>
<keyword evidence="8" id="KW-1185">Reference proteome</keyword>
<dbReference type="Gene3D" id="1.10.10.10">
    <property type="entry name" value="Winged helix-like DNA-binding domain superfamily/Winged helix DNA-binding domain"/>
    <property type="match status" value="1"/>
</dbReference>
<dbReference type="GO" id="GO:0003677">
    <property type="term" value="F:DNA binding"/>
    <property type="evidence" value="ECO:0007669"/>
    <property type="project" value="UniProtKB-KW"/>
</dbReference>
<dbReference type="EMBL" id="FOGD01000008">
    <property type="protein sequence ID" value="SER45071.1"/>
    <property type="molecule type" value="Genomic_DNA"/>
</dbReference>
<evidence type="ECO:0000313" key="7">
    <source>
        <dbReference type="EMBL" id="SER45071.1"/>
    </source>
</evidence>
<dbReference type="PANTHER" id="PTHR30293:SF0">
    <property type="entry name" value="NITROGEN ASSIMILATION REGULATORY PROTEIN NAC"/>
    <property type="match status" value="1"/>
</dbReference>
<dbReference type="PANTHER" id="PTHR30293">
    <property type="entry name" value="TRANSCRIPTIONAL REGULATORY PROTEIN NAC-RELATED"/>
    <property type="match status" value="1"/>
</dbReference>
<dbReference type="InterPro" id="IPR005119">
    <property type="entry name" value="LysR_subst-bd"/>
</dbReference>
<keyword evidence="4" id="KW-0010">Activator</keyword>
<dbReference type="Gene3D" id="3.40.190.290">
    <property type="match status" value="1"/>
</dbReference>
<evidence type="ECO:0000256" key="3">
    <source>
        <dbReference type="ARBA" id="ARBA00023125"/>
    </source>
</evidence>
<keyword evidence="5" id="KW-0804">Transcription</keyword>
<comment type="similarity">
    <text evidence="1">Belongs to the LysR transcriptional regulatory family.</text>
</comment>
<dbReference type="PROSITE" id="PS50931">
    <property type="entry name" value="HTH_LYSR"/>
    <property type="match status" value="1"/>
</dbReference>
<keyword evidence="2" id="KW-0805">Transcription regulation</keyword>
<keyword evidence="3" id="KW-0238">DNA-binding</keyword>
<dbReference type="InterPro" id="IPR036390">
    <property type="entry name" value="WH_DNA-bd_sf"/>
</dbReference>
<dbReference type="SUPFAM" id="SSF46785">
    <property type="entry name" value="Winged helix' DNA-binding domain"/>
    <property type="match status" value="1"/>
</dbReference>
<evidence type="ECO:0000256" key="1">
    <source>
        <dbReference type="ARBA" id="ARBA00009437"/>
    </source>
</evidence>
<protein>
    <submittedName>
        <fullName evidence="7">LysR family transcriptional regulator, nitrogen assimilation regulatory protein</fullName>
    </submittedName>
</protein>
<dbReference type="STRING" id="180197.SAMN02982919_02418"/>
<evidence type="ECO:0000259" key="6">
    <source>
        <dbReference type="PROSITE" id="PS50931"/>
    </source>
</evidence>
<proteinExistence type="inferred from homology"/>
<dbReference type="SUPFAM" id="SSF53850">
    <property type="entry name" value="Periplasmic binding protein-like II"/>
    <property type="match status" value="1"/>
</dbReference>
<organism evidence="7 8">
    <name type="scientific">Giesbergeria anulus</name>
    <dbReference type="NCBI Taxonomy" id="180197"/>
    <lineage>
        <taxon>Bacteria</taxon>
        <taxon>Pseudomonadati</taxon>
        <taxon>Pseudomonadota</taxon>
        <taxon>Betaproteobacteria</taxon>
        <taxon>Burkholderiales</taxon>
        <taxon>Comamonadaceae</taxon>
        <taxon>Giesbergeria</taxon>
    </lineage>
</organism>
<accession>A0A1H9PAC9</accession>
<dbReference type="Pfam" id="PF03466">
    <property type="entry name" value="LysR_substrate"/>
    <property type="match status" value="1"/>
</dbReference>
<gene>
    <name evidence="7" type="ORF">SAMN02982919_02418</name>
</gene>
<feature type="domain" description="HTH lysR-type" evidence="6">
    <location>
        <begin position="1"/>
        <end position="58"/>
    </location>
</feature>